<dbReference type="Gene3D" id="1.10.10.10">
    <property type="entry name" value="Winged helix-like DNA-binding domain superfamily/Winged helix DNA-binding domain"/>
    <property type="match status" value="1"/>
</dbReference>
<evidence type="ECO:0000256" key="1">
    <source>
        <dbReference type="ARBA" id="ARBA00009437"/>
    </source>
</evidence>
<dbReference type="PANTHER" id="PTHR30427:SF1">
    <property type="entry name" value="TRANSCRIPTIONAL ACTIVATOR PROTEIN LYSR"/>
    <property type="match status" value="1"/>
</dbReference>
<evidence type="ECO:0000313" key="7">
    <source>
        <dbReference type="Proteomes" id="UP000664073"/>
    </source>
</evidence>
<dbReference type="GO" id="GO:0003700">
    <property type="term" value="F:DNA-binding transcription factor activity"/>
    <property type="evidence" value="ECO:0007669"/>
    <property type="project" value="InterPro"/>
</dbReference>
<evidence type="ECO:0000256" key="3">
    <source>
        <dbReference type="ARBA" id="ARBA00023125"/>
    </source>
</evidence>
<comment type="similarity">
    <text evidence="1">Belongs to the LysR transcriptional regulatory family.</text>
</comment>
<evidence type="ECO:0000256" key="4">
    <source>
        <dbReference type="ARBA" id="ARBA00023163"/>
    </source>
</evidence>
<reference evidence="6" key="1">
    <citation type="submission" date="2021-03" db="EMBL/GenBank/DDBJ databases">
        <title>The complete genome sequence of Acetobacter sp. TBRC 12339.</title>
        <authorList>
            <person name="Charoenyingcharoen P."/>
            <person name="Yukphan P."/>
        </authorList>
    </citation>
    <scope>NUCLEOTIDE SEQUENCE</scope>
    <source>
        <strain evidence="6">TBRC 12339</strain>
    </source>
</reference>
<dbReference type="Gene3D" id="3.40.190.290">
    <property type="match status" value="1"/>
</dbReference>
<evidence type="ECO:0000313" key="6">
    <source>
        <dbReference type="EMBL" id="MBO1326307.1"/>
    </source>
</evidence>
<dbReference type="PROSITE" id="PS50931">
    <property type="entry name" value="HTH_LYSR"/>
    <property type="match status" value="1"/>
</dbReference>
<dbReference type="Pfam" id="PF00126">
    <property type="entry name" value="HTH_1"/>
    <property type="match status" value="1"/>
</dbReference>
<keyword evidence="7" id="KW-1185">Reference proteome</keyword>
<feature type="domain" description="HTH lysR-type" evidence="5">
    <location>
        <begin position="2"/>
        <end position="59"/>
    </location>
</feature>
<keyword evidence="2" id="KW-0805">Transcription regulation</keyword>
<evidence type="ECO:0000259" key="5">
    <source>
        <dbReference type="PROSITE" id="PS50931"/>
    </source>
</evidence>
<dbReference type="PANTHER" id="PTHR30427">
    <property type="entry name" value="TRANSCRIPTIONAL ACTIVATOR PROTEIN LYSR"/>
    <property type="match status" value="1"/>
</dbReference>
<dbReference type="Proteomes" id="UP000664073">
    <property type="component" value="Unassembled WGS sequence"/>
</dbReference>
<sequence>MLTMRQIEAFHAVVSIGSMTGAAKYLERTQSAVSRLILELEQATGLTLFQRSGTRIRATEDAMLLYEEVRRSFIGLRSIEDKVREIASGAGRRRITVGATPALASGIVPRAIARMDADITTTLTAMTSESVCHAVADGGIDLGLATLPLEHENVHLHWIGEAPCVAVLSEHDPLAGEAIISLKHLYNRQVLTVANPFRLRGVVDAALKSSGVSTQARLETNTSLTAVLAARENLGIALVEPVTAYGIPVQGTVVRPLAEIIPWVWSVLTPVFRPLNIEVERLIESIGQLAQDLIPGFSRHPPEDLETLQKRLFRAGTEDKALGSK</sequence>
<dbReference type="InterPro" id="IPR005119">
    <property type="entry name" value="LysR_subst-bd"/>
</dbReference>
<dbReference type="AlphaFoldDB" id="A0A939KR48"/>
<protein>
    <submittedName>
        <fullName evidence="6">LysR family transcriptional regulator</fullName>
    </submittedName>
</protein>
<accession>A0A939KR48</accession>
<evidence type="ECO:0000256" key="2">
    <source>
        <dbReference type="ARBA" id="ARBA00023015"/>
    </source>
</evidence>
<name>A0A939KR48_9PROT</name>
<keyword evidence="3" id="KW-0238">DNA-binding</keyword>
<organism evidence="6 7">
    <name type="scientific">Acetobacter garciniae</name>
    <dbReference type="NCBI Taxonomy" id="2817435"/>
    <lineage>
        <taxon>Bacteria</taxon>
        <taxon>Pseudomonadati</taxon>
        <taxon>Pseudomonadota</taxon>
        <taxon>Alphaproteobacteria</taxon>
        <taxon>Acetobacterales</taxon>
        <taxon>Acetobacteraceae</taxon>
        <taxon>Acetobacter</taxon>
    </lineage>
</organism>
<gene>
    <name evidence="6" type="ORF">J2D77_14215</name>
</gene>
<dbReference type="RefSeq" id="WP_207846976.1">
    <property type="nucleotide sequence ID" value="NZ_JAFVMH010000009.1"/>
</dbReference>
<dbReference type="InterPro" id="IPR036388">
    <property type="entry name" value="WH-like_DNA-bd_sf"/>
</dbReference>
<dbReference type="SUPFAM" id="SSF46785">
    <property type="entry name" value="Winged helix' DNA-binding domain"/>
    <property type="match status" value="1"/>
</dbReference>
<dbReference type="Pfam" id="PF03466">
    <property type="entry name" value="LysR_substrate"/>
    <property type="match status" value="1"/>
</dbReference>
<comment type="caution">
    <text evidence="6">The sequence shown here is derived from an EMBL/GenBank/DDBJ whole genome shotgun (WGS) entry which is preliminary data.</text>
</comment>
<dbReference type="SUPFAM" id="SSF53850">
    <property type="entry name" value="Periplasmic binding protein-like II"/>
    <property type="match status" value="1"/>
</dbReference>
<dbReference type="EMBL" id="JAFVMH010000009">
    <property type="protein sequence ID" value="MBO1326307.1"/>
    <property type="molecule type" value="Genomic_DNA"/>
</dbReference>
<proteinExistence type="inferred from homology"/>
<dbReference type="InterPro" id="IPR000847">
    <property type="entry name" value="LysR_HTH_N"/>
</dbReference>
<dbReference type="GO" id="GO:0043565">
    <property type="term" value="F:sequence-specific DNA binding"/>
    <property type="evidence" value="ECO:0007669"/>
    <property type="project" value="TreeGrafter"/>
</dbReference>
<dbReference type="GO" id="GO:0010628">
    <property type="term" value="P:positive regulation of gene expression"/>
    <property type="evidence" value="ECO:0007669"/>
    <property type="project" value="TreeGrafter"/>
</dbReference>
<dbReference type="InterPro" id="IPR036390">
    <property type="entry name" value="WH_DNA-bd_sf"/>
</dbReference>
<keyword evidence="4" id="KW-0804">Transcription</keyword>